<evidence type="ECO:0000256" key="9">
    <source>
        <dbReference type="ARBA" id="ARBA00023014"/>
    </source>
</evidence>
<dbReference type="PANTHER" id="PTHR43724">
    <property type="entry name" value="PYRUVATE SYNTHASE SUBUNIT PORD"/>
    <property type="match status" value="1"/>
</dbReference>
<accession>D9QSP9</accession>
<dbReference type="NCBIfam" id="TIGR02179">
    <property type="entry name" value="PorD_KorD"/>
    <property type="match status" value="1"/>
</dbReference>
<evidence type="ECO:0000256" key="7">
    <source>
        <dbReference type="ARBA" id="ARBA00022982"/>
    </source>
</evidence>
<keyword evidence="14" id="KW-0670">Pyruvate</keyword>
<dbReference type="Proteomes" id="UP000001661">
    <property type="component" value="Chromosome"/>
</dbReference>
<comment type="cofactor">
    <cofactor evidence="1">
        <name>[4Fe-4S] cluster</name>
        <dbReference type="ChEBI" id="CHEBI:49883"/>
    </cofactor>
</comment>
<keyword evidence="15" id="KW-1185">Reference proteome</keyword>
<dbReference type="PROSITE" id="PS00198">
    <property type="entry name" value="4FE4S_FER_1"/>
    <property type="match status" value="2"/>
</dbReference>
<dbReference type="InterPro" id="IPR053389">
    <property type="entry name" value="Pyruvate_synthase_PorD"/>
</dbReference>
<keyword evidence="8" id="KW-0408">Iron</keyword>
<evidence type="ECO:0000256" key="11">
    <source>
        <dbReference type="ARBA" id="ARBA00044816"/>
    </source>
</evidence>
<dbReference type="AlphaFoldDB" id="D9QSP9"/>
<dbReference type="Pfam" id="PF14697">
    <property type="entry name" value="Fer4_21"/>
    <property type="match status" value="1"/>
</dbReference>
<evidence type="ECO:0000256" key="2">
    <source>
        <dbReference type="ARBA" id="ARBA00011595"/>
    </source>
</evidence>
<sequence>MAAKKDAQKPGWKEVPEGGLILEAGNATEYKTGGWRTHRPELDIDQCINCHRCWIYCPDSAIVSEDEEVTGFDHDYCKGCGICAHECPVDAISMIKEEPSTEE</sequence>
<evidence type="ECO:0000256" key="8">
    <source>
        <dbReference type="ARBA" id="ARBA00023004"/>
    </source>
</evidence>
<protein>
    <recommendedName>
        <fullName evidence="10">Pyruvate synthase subunit PorD</fullName>
    </recommendedName>
    <alternativeName>
        <fullName evidence="12">Pyruvate oxidoreductase delta chain</fullName>
    </alternativeName>
    <alternativeName>
        <fullName evidence="11">Pyruvic-ferredoxin oxidoreductase subunit delta</fullName>
    </alternativeName>
</protein>
<evidence type="ECO:0000256" key="3">
    <source>
        <dbReference type="ARBA" id="ARBA00022448"/>
    </source>
</evidence>
<proteinExistence type="predicted"/>
<dbReference type="eggNOG" id="COG1144">
    <property type="taxonomic scope" value="Bacteria"/>
</dbReference>
<keyword evidence="3" id="KW-0813">Transport</keyword>
<comment type="subunit">
    <text evidence="2">Heterotetramer of one alpha, one beta, one delta and one gamma chain.</text>
</comment>
<evidence type="ECO:0000256" key="12">
    <source>
        <dbReference type="ARBA" id="ARBA00044818"/>
    </source>
</evidence>
<organism evidence="14 15">
    <name type="scientific">Acetohalobium arabaticum (strain ATCC 49924 / DSM 5501 / Z-7288)</name>
    <dbReference type="NCBI Taxonomy" id="574087"/>
    <lineage>
        <taxon>Bacteria</taxon>
        <taxon>Bacillati</taxon>
        <taxon>Bacillota</taxon>
        <taxon>Clostridia</taxon>
        <taxon>Halanaerobiales</taxon>
        <taxon>Halobacteroidaceae</taxon>
        <taxon>Acetohalobium</taxon>
    </lineage>
</organism>
<name>D9QSP9_ACEAZ</name>
<dbReference type="NCBIfam" id="NF040684">
    <property type="entry name" value="PorD_Arch"/>
    <property type="match status" value="1"/>
</dbReference>
<dbReference type="RefSeq" id="WP_013277034.1">
    <property type="nucleotide sequence ID" value="NC_014378.1"/>
</dbReference>
<evidence type="ECO:0000256" key="10">
    <source>
        <dbReference type="ARBA" id="ARBA00044788"/>
    </source>
</evidence>
<dbReference type="PANTHER" id="PTHR43724:SF1">
    <property type="entry name" value="PYRUVATE SYNTHASE SUBUNIT PORD"/>
    <property type="match status" value="1"/>
</dbReference>
<keyword evidence="4" id="KW-0004">4Fe-4S</keyword>
<dbReference type="InterPro" id="IPR017896">
    <property type="entry name" value="4Fe4S_Fe-S-bd"/>
</dbReference>
<evidence type="ECO:0000313" key="14">
    <source>
        <dbReference type="EMBL" id="ADL11587.1"/>
    </source>
</evidence>
<keyword evidence="6" id="KW-0677">Repeat</keyword>
<dbReference type="Gene3D" id="3.30.70.20">
    <property type="match status" value="1"/>
</dbReference>
<evidence type="ECO:0000313" key="15">
    <source>
        <dbReference type="Proteomes" id="UP000001661"/>
    </source>
</evidence>
<dbReference type="GO" id="GO:0051539">
    <property type="term" value="F:4 iron, 4 sulfur cluster binding"/>
    <property type="evidence" value="ECO:0007669"/>
    <property type="project" value="UniProtKB-KW"/>
</dbReference>
<evidence type="ECO:0000256" key="4">
    <source>
        <dbReference type="ARBA" id="ARBA00022485"/>
    </source>
</evidence>
<keyword evidence="7" id="KW-0249">Electron transport</keyword>
<feature type="domain" description="4Fe-4S ferredoxin-type" evidence="13">
    <location>
        <begin position="67"/>
        <end position="97"/>
    </location>
</feature>
<evidence type="ECO:0000259" key="13">
    <source>
        <dbReference type="PROSITE" id="PS51379"/>
    </source>
</evidence>
<dbReference type="InterPro" id="IPR011898">
    <property type="entry name" value="PorD_KorD"/>
</dbReference>
<evidence type="ECO:0000256" key="6">
    <source>
        <dbReference type="ARBA" id="ARBA00022737"/>
    </source>
</evidence>
<evidence type="ECO:0000256" key="1">
    <source>
        <dbReference type="ARBA" id="ARBA00001966"/>
    </source>
</evidence>
<dbReference type="SUPFAM" id="SSF54862">
    <property type="entry name" value="4Fe-4S ferredoxins"/>
    <property type="match status" value="1"/>
</dbReference>
<dbReference type="EMBL" id="CP002105">
    <property type="protein sequence ID" value="ADL11587.1"/>
    <property type="molecule type" value="Genomic_DNA"/>
</dbReference>
<dbReference type="STRING" id="574087.Acear_0035"/>
<dbReference type="InterPro" id="IPR017900">
    <property type="entry name" value="4Fe4S_Fe_S_CS"/>
</dbReference>
<dbReference type="KEGG" id="aar:Acear_0035"/>
<reference evidence="14 15" key="1">
    <citation type="journal article" date="2010" name="Stand. Genomic Sci.">
        <title>Complete genome sequence of Acetohalobium arabaticum type strain (Z-7288).</title>
        <authorList>
            <person name="Sikorski J."/>
            <person name="Lapidus A."/>
            <person name="Chertkov O."/>
            <person name="Lucas S."/>
            <person name="Copeland A."/>
            <person name="Glavina Del Rio T."/>
            <person name="Nolan M."/>
            <person name="Tice H."/>
            <person name="Cheng J.F."/>
            <person name="Han C."/>
            <person name="Brambilla E."/>
            <person name="Pitluck S."/>
            <person name="Liolios K."/>
            <person name="Ivanova N."/>
            <person name="Mavromatis K."/>
            <person name="Mikhailova N."/>
            <person name="Pati A."/>
            <person name="Bruce D."/>
            <person name="Detter C."/>
            <person name="Tapia R."/>
            <person name="Goodwin L."/>
            <person name="Chen A."/>
            <person name="Palaniappan K."/>
            <person name="Land M."/>
            <person name="Hauser L."/>
            <person name="Chang Y.J."/>
            <person name="Jeffries C.D."/>
            <person name="Rohde M."/>
            <person name="Goker M."/>
            <person name="Spring S."/>
            <person name="Woyke T."/>
            <person name="Bristow J."/>
            <person name="Eisen J.A."/>
            <person name="Markowitz V."/>
            <person name="Hugenholtz P."/>
            <person name="Kyrpides N.C."/>
            <person name="Klenk H.P."/>
        </authorList>
    </citation>
    <scope>NUCLEOTIDE SEQUENCE [LARGE SCALE GENOMIC DNA]</scope>
    <source>
        <strain evidence="15">ATCC 49924 / DSM 5501 / Z-7288</strain>
    </source>
</reference>
<keyword evidence="9" id="KW-0411">Iron-sulfur</keyword>
<feature type="domain" description="4Fe-4S ferredoxin-type" evidence="13">
    <location>
        <begin position="38"/>
        <end position="66"/>
    </location>
</feature>
<dbReference type="HOGENOM" id="CLU_139698_1_1_9"/>
<evidence type="ECO:0000256" key="5">
    <source>
        <dbReference type="ARBA" id="ARBA00022723"/>
    </source>
</evidence>
<dbReference type="PROSITE" id="PS51379">
    <property type="entry name" value="4FE4S_FER_2"/>
    <property type="match status" value="2"/>
</dbReference>
<keyword evidence="5" id="KW-0479">Metal-binding</keyword>
<dbReference type="OrthoDB" id="9813995at2"/>
<dbReference type="GO" id="GO:0046872">
    <property type="term" value="F:metal ion binding"/>
    <property type="evidence" value="ECO:0007669"/>
    <property type="project" value="UniProtKB-KW"/>
</dbReference>
<dbReference type="GO" id="GO:0016625">
    <property type="term" value="F:oxidoreductase activity, acting on the aldehyde or oxo group of donors, iron-sulfur protein as acceptor"/>
    <property type="evidence" value="ECO:0007669"/>
    <property type="project" value="InterPro"/>
</dbReference>
<gene>
    <name evidence="14" type="ordered locus">Acear_0035</name>
</gene>